<dbReference type="EMBL" id="NMUE01000001">
    <property type="protein sequence ID" value="RFA98504.1"/>
    <property type="molecule type" value="Genomic_DNA"/>
</dbReference>
<dbReference type="EMBL" id="NMUF01000004">
    <property type="protein sequence ID" value="RFA99995.1"/>
    <property type="molecule type" value="Genomic_DNA"/>
</dbReference>
<dbReference type="Proteomes" id="UP000256877">
    <property type="component" value="Unassembled WGS sequence"/>
</dbReference>
<reference evidence="3 4" key="1">
    <citation type="submission" date="2017-07" db="EMBL/GenBank/DDBJ databases">
        <title>Draft genome sequence of aerobic hyperthermophilic archaea, Pyrobaculum aerophilum YKB31 and YKB32.</title>
        <authorList>
            <person name="Mochizuki T."/>
            <person name="Berliner A.J."/>
            <person name="Yoshida-Takashima Y."/>
            <person name="Takaki Y."/>
            <person name="Nunoura T."/>
            <person name="Takai K."/>
        </authorList>
    </citation>
    <scope>NUCLEOTIDE SEQUENCE [LARGE SCALE GENOMIC DNA]</scope>
    <source>
        <strain evidence="1 4">YKB31</strain>
        <strain evidence="2 3">YKB32</strain>
    </source>
</reference>
<evidence type="ECO:0000313" key="1">
    <source>
        <dbReference type="EMBL" id="RFA98504.1"/>
    </source>
</evidence>
<evidence type="ECO:0000313" key="4">
    <source>
        <dbReference type="Proteomes" id="UP000257123"/>
    </source>
</evidence>
<sequence>MYVVAATGISPVTAEREGPATPHYLDVGVSRKEWGAVVPATTLWNLSRIDTAPGLPSWEMK</sequence>
<proteinExistence type="predicted"/>
<organism evidence="1 4">
    <name type="scientific">Pyrobaculum aerophilum</name>
    <dbReference type="NCBI Taxonomy" id="13773"/>
    <lineage>
        <taxon>Archaea</taxon>
        <taxon>Thermoproteota</taxon>
        <taxon>Thermoprotei</taxon>
        <taxon>Thermoproteales</taxon>
        <taxon>Thermoproteaceae</taxon>
        <taxon>Pyrobaculum</taxon>
    </lineage>
</organism>
<evidence type="ECO:0000313" key="3">
    <source>
        <dbReference type="Proteomes" id="UP000256877"/>
    </source>
</evidence>
<comment type="caution">
    <text evidence="1">The sequence shown here is derived from an EMBL/GenBank/DDBJ whole genome shotgun (WGS) entry which is preliminary data.</text>
</comment>
<protein>
    <submittedName>
        <fullName evidence="1">Uncharacterized protein</fullName>
    </submittedName>
</protein>
<gene>
    <name evidence="1" type="ORF">CGL51_00230</name>
    <name evidence="2" type="ORF">CGL52_02195</name>
</gene>
<dbReference type="Proteomes" id="UP000257123">
    <property type="component" value="Unassembled WGS sequence"/>
</dbReference>
<name>A0A371R413_9CREN</name>
<dbReference type="AlphaFoldDB" id="A0A371R413"/>
<accession>A0A371R413</accession>
<evidence type="ECO:0000313" key="2">
    <source>
        <dbReference type="EMBL" id="RFA99995.1"/>
    </source>
</evidence>